<dbReference type="EMBL" id="MQVX01000001">
    <property type="protein sequence ID" value="PQJ16665.1"/>
    <property type="molecule type" value="Genomic_DNA"/>
</dbReference>
<comment type="caution">
    <text evidence="1">The sequence shown here is derived from an EMBL/GenBank/DDBJ whole genome shotgun (WGS) entry which is preliminary data.</text>
</comment>
<dbReference type="Proteomes" id="UP000239366">
    <property type="component" value="Unassembled WGS sequence"/>
</dbReference>
<dbReference type="OrthoDB" id="277629at2"/>
<gene>
    <name evidence="1" type="ORF">BST99_13895</name>
</gene>
<organism evidence="1 2">
    <name type="scientific">Aureicoccus marinus</name>
    <dbReference type="NCBI Taxonomy" id="754435"/>
    <lineage>
        <taxon>Bacteria</taxon>
        <taxon>Pseudomonadati</taxon>
        <taxon>Bacteroidota</taxon>
        <taxon>Flavobacteriia</taxon>
        <taxon>Flavobacteriales</taxon>
        <taxon>Flavobacteriaceae</taxon>
        <taxon>Aureicoccus</taxon>
    </lineage>
</organism>
<protein>
    <submittedName>
        <fullName evidence="1">Uncharacterized protein</fullName>
    </submittedName>
</protein>
<evidence type="ECO:0000313" key="2">
    <source>
        <dbReference type="Proteomes" id="UP000239366"/>
    </source>
</evidence>
<proteinExistence type="predicted"/>
<dbReference type="PROSITE" id="PS51257">
    <property type="entry name" value="PROKAR_LIPOPROTEIN"/>
    <property type="match status" value="1"/>
</dbReference>
<accession>A0A2S7TAV8</accession>
<dbReference type="AlphaFoldDB" id="A0A2S7TAV8"/>
<dbReference type="RefSeq" id="WP_105002332.1">
    <property type="nucleotide sequence ID" value="NZ_MQVX01000001.1"/>
</dbReference>
<keyword evidence="2" id="KW-1185">Reference proteome</keyword>
<sequence>MKRFYIIAISFLVIACNTKNDDQKKLDFVEYDFHFETGSNEMPYNFSSHLDTISTTVDRRAWEFAKIGNIERMHEVWDTKESIEIELTQEQRESFDLYKAMDAIDYILNEAEEHQIVIINEAHQMPQHRIFTTRLLEGLKRRGFKHLGMEGYYNTPQADSIMQANGYPILDSGYFTQEPQFGNLIRTAYDMGFNIFGYESSGHANGKEREINQARNIESYLKRYPNEKILIHCGFDHVYEGAMPNDSMGWGKAMAGRLTEFTGIDPLTISQTIYSEKGDRDHENSYYQITDVEIPSVFANQSGELFGQQRKKSSRDLPPMGTFRYDIAVFHPRSKKYDRPQWMVYGDRKEVELSFVEENIQCPCLVLAYKKGEKVGKAVPYDVQETDDKKVTLVLDESDFEIVILNQKNKALKAEFN</sequence>
<reference evidence="2" key="1">
    <citation type="submission" date="2016-11" db="EMBL/GenBank/DDBJ databases">
        <title>Trade-off between light-utilization and light-protection in marine flavobacteria.</title>
        <authorList>
            <person name="Kumagai Y."/>
            <person name="Yoshizawa S."/>
            <person name="Kogure K."/>
        </authorList>
    </citation>
    <scope>NUCLEOTIDE SEQUENCE [LARGE SCALE GENOMIC DNA]</scope>
    <source>
        <strain evidence="2">SG-18</strain>
    </source>
</reference>
<name>A0A2S7TAV8_9FLAO</name>
<evidence type="ECO:0000313" key="1">
    <source>
        <dbReference type="EMBL" id="PQJ16665.1"/>
    </source>
</evidence>